<dbReference type="EMBL" id="CM035432">
    <property type="protein sequence ID" value="KAH7295723.1"/>
    <property type="molecule type" value="Genomic_DNA"/>
</dbReference>
<keyword evidence="3" id="KW-1185">Reference proteome</keyword>
<evidence type="ECO:0000313" key="2">
    <source>
        <dbReference type="EMBL" id="KAH7295723.1"/>
    </source>
</evidence>
<organism evidence="2 3">
    <name type="scientific">Ceratopteris richardii</name>
    <name type="common">Triangle waterfern</name>
    <dbReference type="NCBI Taxonomy" id="49495"/>
    <lineage>
        <taxon>Eukaryota</taxon>
        <taxon>Viridiplantae</taxon>
        <taxon>Streptophyta</taxon>
        <taxon>Embryophyta</taxon>
        <taxon>Tracheophyta</taxon>
        <taxon>Polypodiopsida</taxon>
        <taxon>Polypodiidae</taxon>
        <taxon>Polypodiales</taxon>
        <taxon>Pteridineae</taxon>
        <taxon>Pteridaceae</taxon>
        <taxon>Parkerioideae</taxon>
        <taxon>Ceratopteris</taxon>
    </lineage>
</organism>
<keyword evidence="1" id="KW-0732">Signal</keyword>
<name>A0A8T2RJK2_CERRI</name>
<comment type="caution">
    <text evidence="2">The sequence shown here is derived from an EMBL/GenBank/DDBJ whole genome shotgun (WGS) entry which is preliminary data.</text>
</comment>
<evidence type="ECO:0000256" key="1">
    <source>
        <dbReference type="SAM" id="SignalP"/>
    </source>
</evidence>
<dbReference type="Proteomes" id="UP000825935">
    <property type="component" value="Chromosome 27"/>
</dbReference>
<protein>
    <recommendedName>
        <fullName evidence="4">Bifunctional inhibitor/plant lipid transfer protein/seed storage helical domain-containing protein</fullName>
    </recommendedName>
</protein>
<sequence>MMNARSLITVVLAALVAFSLEAAADGGDCSDLKYLCANFLVGETPPTPLRGGPCCKAARENKPELGCLCTALDFSTVSAGSLFRFNTFCGVRLSCGMFH</sequence>
<feature type="signal peptide" evidence="1">
    <location>
        <begin position="1"/>
        <end position="24"/>
    </location>
</feature>
<gene>
    <name evidence="2" type="ORF">KP509_27G062300</name>
</gene>
<feature type="chain" id="PRO_5035808106" description="Bifunctional inhibitor/plant lipid transfer protein/seed storage helical domain-containing protein" evidence="1">
    <location>
        <begin position="25"/>
        <end position="99"/>
    </location>
</feature>
<reference evidence="2 3" key="1">
    <citation type="submission" date="2021-08" db="EMBL/GenBank/DDBJ databases">
        <title>WGS assembly of Ceratopteris richardii.</title>
        <authorList>
            <person name="Marchant D.B."/>
            <person name="Chen G."/>
            <person name="Jenkins J."/>
            <person name="Shu S."/>
            <person name="Leebens-Mack J."/>
            <person name="Grimwood J."/>
            <person name="Schmutz J."/>
            <person name="Soltis P."/>
            <person name="Soltis D."/>
            <person name="Chen Z.-H."/>
        </authorList>
    </citation>
    <scope>NUCLEOTIDE SEQUENCE [LARGE SCALE GENOMIC DNA]</scope>
    <source>
        <strain evidence="2">Whitten #5841</strain>
        <tissue evidence="2">Leaf</tissue>
    </source>
</reference>
<proteinExistence type="predicted"/>
<evidence type="ECO:0000313" key="3">
    <source>
        <dbReference type="Proteomes" id="UP000825935"/>
    </source>
</evidence>
<dbReference type="AlphaFoldDB" id="A0A8T2RJK2"/>
<evidence type="ECO:0008006" key="4">
    <source>
        <dbReference type="Google" id="ProtNLM"/>
    </source>
</evidence>
<accession>A0A8T2RJK2</accession>